<dbReference type="SMART" id="SM00895">
    <property type="entry name" value="FCD"/>
    <property type="match status" value="1"/>
</dbReference>
<comment type="caution">
    <text evidence="5">The sequence shown here is derived from an EMBL/GenBank/DDBJ whole genome shotgun (WGS) entry which is preliminary data.</text>
</comment>
<dbReference type="Pfam" id="PF07729">
    <property type="entry name" value="FCD"/>
    <property type="match status" value="1"/>
</dbReference>
<dbReference type="Gene3D" id="1.20.120.530">
    <property type="entry name" value="GntR ligand-binding domain-like"/>
    <property type="match status" value="1"/>
</dbReference>
<reference evidence="5 7" key="1">
    <citation type="submission" date="2020-08" db="EMBL/GenBank/DDBJ databases">
        <title>Genomic Encyclopedia of Type Strains, Phase IV (KMG-IV): sequencing the most valuable type-strain genomes for metagenomic binning, comparative biology and taxonomic classification.</title>
        <authorList>
            <person name="Goeker M."/>
        </authorList>
    </citation>
    <scope>NUCLEOTIDE SEQUENCE [LARGE SCALE GENOMIC DNA]</scope>
    <source>
        <strain evidence="5 7">DSM 17454</strain>
    </source>
</reference>
<dbReference type="InterPro" id="IPR000524">
    <property type="entry name" value="Tscrpt_reg_HTH_GntR"/>
</dbReference>
<dbReference type="SMART" id="SM00345">
    <property type="entry name" value="HTH_GNTR"/>
    <property type="match status" value="1"/>
</dbReference>
<dbReference type="GO" id="GO:0003677">
    <property type="term" value="F:DNA binding"/>
    <property type="evidence" value="ECO:0007669"/>
    <property type="project" value="UniProtKB-KW"/>
</dbReference>
<evidence type="ECO:0000256" key="2">
    <source>
        <dbReference type="ARBA" id="ARBA00023125"/>
    </source>
</evidence>
<evidence type="ECO:0000256" key="1">
    <source>
        <dbReference type="ARBA" id="ARBA00023015"/>
    </source>
</evidence>
<dbReference type="InterPro" id="IPR008920">
    <property type="entry name" value="TF_FadR/GntR_C"/>
</dbReference>
<dbReference type="SUPFAM" id="SSF46785">
    <property type="entry name" value="Winged helix' DNA-binding domain"/>
    <property type="match status" value="1"/>
</dbReference>
<evidence type="ECO:0000313" key="5">
    <source>
        <dbReference type="EMBL" id="MBB6466138.1"/>
    </source>
</evidence>
<protein>
    <submittedName>
        <fullName evidence="5 6">GntR family transcriptional regulator</fullName>
    </submittedName>
</protein>
<keyword evidence="2 5" id="KW-0238">DNA-binding</keyword>
<evidence type="ECO:0000259" key="4">
    <source>
        <dbReference type="PROSITE" id="PS50949"/>
    </source>
</evidence>
<dbReference type="PANTHER" id="PTHR43537">
    <property type="entry name" value="TRANSCRIPTIONAL REGULATOR, GNTR FAMILY"/>
    <property type="match status" value="1"/>
</dbReference>
<dbReference type="InterPro" id="IPR011711">
    <property type="entry name" value="GntR_C"/>
</dbReference>
<organism evidence="5 7">
    <name type="scientific">Aminobacter carboxidus</name>
    <dbReference type="NCBI Taxonomy" id="376165"/>
    <lineage>
        <taxon>Bacteria</taxon>
        <taxon>Pseudomonadati</taxon>
        <taxon>Pseudomonadota</taxon>
        <taxon>Alphaproteobacteria</taxon>
        <taxon>Hyphomicrobiales</taxon>
        <taxon>Phyllobacteriaceae</taxon>
        <taxon>Aminobacter</taxon>
    </lineage>
</organism>
<gene>
    <name evidence="5" type="ORF">HNQ96_001996</name>
    <name evidence="6" type="ORF">IHE39_07690</name>
</gene>
<dbReference type="InterPro" id="IPR036388">
    <property type="entry name" value="WH-like_DNA-bd_sf"/>
</dbReference>
<dbReference type="InterPro" id="IPR036390">
    <property type="entry name" value="WH_DNA-bd_sf"/>
</dbReference>
<dbReference type="Gene3D" id="1.10.10.10">
    <property type="entry name" value="Winged helix-like DNA-binding domain superfamily/Winged helix DNA-binding domain"/>
    <property type="match status" value="1"/>
</dbReference>
<reference evidence="6 8" key="2">
    <citation type="submission" date="2020-09" db="EMBL/GenBank/DDBJ databases">
        <title>Draft Genome Sequence of Aminobacter carboxidus type strain DSM 1086, a soil Gram-negative carboxydobacterium.</title>
        <authorList>
            <person name="Turrini P."/>
            <person name="Tescari M."/>
            <person name="Artuso I."/>
            <person name="Lugli G.A."/>
            <person name="Frangipani E."/>
            <person name="Ventura M."/>
            <person name="Visca P."/>
        </authorList>
    </citation>
    <scope>NUCLEOTIDE SEQUENCE [LARGE SCALE GENOMIC DNA]</scope>
    <source>
        <strain evidence="6 8">DSM 1086</strain>
    </source>
</reference>
<dbReference type="PROSITE" id="PS50949">
    <property type="entry name" value="HTH_GNTR"/>
    <property type="match status" value="1"/>
</dbReference>
<name>A0A8E1WDR4_9HYPH</name>
<dbReference type="CDD" id="cd07377">
    <property type="entry name" value="WHTH_GntR"/>
    <property type="match status" value="1"/>
</dbReference>
<sequence>MAKAANTDLDEKAGSKIDAIYQALFRAILARELTPGTKLSEESIGALFSVSRTIVRAALNRLHTESLVEFRQNRGAFVASTTPEEARQVFEARNAIEREIFSKLASVVTDKQIGMLEQHLEKEHSIRHAGDHTAAIVASGEFHLLAAQMAGNEVLAGFLKSLISRTSLILAQHSTHQETDCSVDEHAAILQALRARDPKASADAIIEHLQQVFEQANIGQTKRTKRNLSEILSRYA</sequence>
<keyword evidence="8" id="KW-1185">Reference proteome</keyword>
<feature type="domain" description="HTH gntR-type" evidence="4">
    <location>
        <begin position="14"/>
        <end position="81"/>
    </location>
</feature>
<dbReference type="Proteomes" id="UP000532373">
    <property type="component" value="Unassembled WGS sequence"/>
</dbReference>
<dbReference type="GO" id="GO:0003700">
    <property type="term" value="F:DNA-binding transcription factor activity"/>
    <property type="evidence" value="ECO:0007669"/>
    <property type="project" value="InterPro"/>
</dbReference>
<dbReference type="RefSeq" id="WP_184768562.1">
    <property type="nucleotide sequence ID" value="NZ_JACHGI010000002.1"/>
</dbReference>
<dbReference type="Pfam" id="PF00392">
    <property type="entry name" value="GntR"/>
    <property type="match status" value="1"/>
</dbReference>
<evidence type="ECO:0000256" key="3">
    <source>
        <dbReference type="ARBA" id="ARBA00023163"/>
    </source>
</evidence>
<dbReference type="EMBL" id="JACZEP010000002">
    <property type="protein sequence ID" value="MBE1204163.1"/>
    <property type="molecule type" value="Genomic_DNA"/>
</dbReference>
<dbReference type="EMBL" id="JACHGI010000002">
    <property type="protein sequence ID" value="MBB6466138.1"/>
    <property type="molecule type" value="Genomic_DNA"/>
</dbReference>
<evidence type="ECO:0000313" key="6">
    <source>
        <dbReference type="EMBL" id="MBE1204163.1"/>
    </source>
</evidence>
<dbReference type="Proteomes" id="UP000598227">
    <property type="component" value="Unassembled WGS sequence"/>
</dbReference>
<evidence type="ECO:0000313" key="7">
    <source>
        <dbReference type="Proteomes" id="UP000532373"/>
    </source>
</evidence>
<dbReference type="PANTHER" id="PTHR43537:SF53">
    <property type="entry name" value="HTH-TYPE TRANSCRIPTIONAL REPRESSOR NANR"/>
    <property type="match status" value="1"/>
</dbReference>
<keyword evidence="1" id="KW-0805">Transcription regulation</keyword>
<proteinExistence type="predicted"/>
<evidence type="ECO:0000313" key="8">
    <source>
        <dbReference type="Proteomes" id="UP000598227"/>
    </source>
</evidence>
<keyword evidence="3" id="KW-0804">Transcription</keyword>
<dbReference type="AlphaFoldDB" id="A0A8E1WDR4"/>
<dbReference type="SUPFAM" id="SSF48008">
    <property type="entry name" value="GntR ligand-binding domain-like"/>
    <property type="match status" value="1"/>
</dbReference>
<accession>A0A8E1WDR4</accession>